<proteinExistence type="predicted"/>
<dbReference type="Gene3D" id="3.10.450.50">
    <property type="match status" value="1"/>
</dbReference>
<feature type="domain" description="DUF4440" evidence="1">
    <location>
        <begin position="12"/>
        <end position="115"/>
    </location>
</feature>
<gene>
    <name evidence="2" type="ORF">F9Y85_01820</name>
    <name evidence="3" type="ORF">R5H13_11740</name>
</gene>
<dbReference type="AlphaFoldDB" id="A0A8I2GYT1"/>
<dbReference type="EMBL" id="CP137578">
    <property type="protein sequence ID" value="WOX27332.1"/>
    <property type="molecule type" value="Genomic_DNA"/>
</dbReference>
<protein>
    <submittedName>
        <fullName evidence="2">DUF4440 domain-containing protein</fullName>
    </submittedName>
</protein>
<reference evidence="2" key="1">
    <citation type="submission" date="2019-10" db="EMBL/GenBank/DDBJ databases">
        <authorList>
            <person name="Paulsen S."/>
        </authorList>
    </citation>
    <scope>NUCLEOTIDE SEQUENCE</scope>
    <source>
        <strain evidence="2">LMG 19692</strain>
    </source>
</reference>
<dbReference type="InterPro" id="IPR027843">
    <property type="entry name" value="DUF4440"/>
</dbReference>
<dbReference type="Proteomes" id="UP001304419">
    <property type="component" value="Chromosome 1"/>
</dbReference>
<dbReference type="SUPFAM" id="SSF54427">
    <property type="entry name" value="NTF2-like"/>
    <property type="match status" value="1"/>
</dbReference>
<evidence type="ECO:0000313" key="4">
    <source>
        <dbReference type="Proteomes" id="UP000646877"/>
    </source>
</evidence>
<dbReference type="InterPro" id="IPR032710">
    <property type="entry name" value="NTF2-like_dom_sf"/>
</dbReference>
<evidence type="ECO:0000313" key="3">
    <source>
        <dbReference type="EMBL" id="WOX27332.1"/>
    </source>
</evidence>
<dbReference type="EMBL" id="WEIA01000001">
    <property type="protein sequence ID" value="NLR20081.1"/>
    <property type="molecule type" value="Genomic_DNA"/>
</dbReference>
<dbReference type="Pfam" id="PF14534">
    <property type="entry name" value="DUF4440"/>
    <property type="match status" value="1"/>
</dbReference>
<dbReference type="RefSeq" id="WP_193521452.1">
    <property type="nucleotide sequence ID" value="NZ_CBCSDF010000003.1"/>
</dbReference>
<accession>A0A8I2GYT1</accession>
<evidence type="ECO:0000313" key="5">
    <source>
        <dbReference type="Proteomes" id="UP001304419"/>
    </source>
</evidence>
<evidence type="ECO:0000259" key="1">
    <source>
        <dbReference type="Pfam" id="PF14534"/>
    </source>
</evidence>
<dbReference type="Proteomes" id="UP000646877">
    <property type="component" value="Unassembled WGS sequence"/>
</dbReference>
<organism evidence="2 4">
    <name type="scientific">Pseudoalteromonas maricaloris</name>
    <dbReference type="NCBI Taxonomy" id="184924"/>
    <lineage>
        <taxon>Bacteria</taxon>
        <taxon>Pseudomonadati</taxon>
        <taxon>Pseudomonadota</taxon>
        <taxon>Gammaproteobacteria</taxon>
        <taxon>Alteromonadales</taxon>
        <taxon>Pseudoalteromonadaceae</taxon>
        <taxon>Pseudoalteromonas</taxon>
    </lineage>
</organism>
<sequence>MCSTSIIEQVIAKECALHRKENRHNMALCREFLHPQFIEVGCSGSQYNLSQILCLMNEEEWPDGEVVAEQFHCAYMNSDALLLTYRSAWRETDGTLSEHAYRSSLWVEQNGKWQLLHHQGTPTSLF</sequence>
<evidence type="ECO:0000313" key="2">
    <source>
        <dbReference type="EMBL" id="NLR20081.1"/>
    </source>
</evidence>
<name>A0A8I2GYT1_9GAMM</name>
<keyword evidence="5" id="KW-1185">Reference proteome</keyword>
<reference evidence="3 5" key="2">
    <citation type="submission" date="2023-10" db="EMBL/GenBank/DDBJ databases">
        <title>To unveil natural product biosynthetic capacity in Pseudoalteromonas.</title>
        <authorList>
            <person name="Wang J."/>
        </authorList>
    </citation>
    <scope>NUCLEOTIDE SEQUENCE [LARGE SCALE GENOMIC DNA]</scope>
    <source>
        <strain evidence="3 5">DSM 15914</strain>
    </source>
</reference>